<organism evidence="1 2">
    <name type="scientific">Bauhinia variegata</name>
    <name type="common">Purple orchid tree</name>
    <name type="synonym">Phanera variegata</name>
    <dbReference type="NCBI Taxonomy" id="167791"/>
    <lineage>
        <taxon>Eukaryota</taxon>
        <taxon>Viridiplantae</taxon>
        <taxon>Streptophyta</taxon>
        <taxon>Embryophyta</taxon>
        <taxon>Tracheophyta</taxon>
        <taxon>Spermatophyta</taxon>
        <taxon>Magnoliopsida</taxon>
        <taxon>eudicotyledons</taxon>
        <taxon>Gunneridae</taxon>
        <taxon>Pentapetalae</taxon>
        <taxon>rosids</taxon>
        <taxon>fabids</taxon>
        <taxon>Fabales</taxon>
        <taxon>Fabaceae</taxon>
        <taxon>Cercidoideae</taxon>
        <taxon>Cercideae</taxon>
        <taxon>Bauhiniinae</taxon>
        <taxon>Bauhinia</taxon>
    </lineage>
</organism>
<accession>A0ACB9QDJ8</accession>
<gene>
    <name evidence="1" type="ORF">L6164_001918</name>
</gene>
<keyword evidence="2" id="KW-1185">Reference proteome</keyword>
<sequence length="426" mass="45571">MESIIRRRVQVLSHHITVLPEANPVLNPVLLRSGQVKHGDAEAVIIGGMVLDIHATPSTLTNPGTTTPGKVRYFLGGVARNVAECMSKLGTKPYMISAVGLDFGGNMLLEHWKSAGLSTEGILKKKDIETPVVCIVYDLNGESAAAVASVEAIERYLTPEWISHFKGTISYAPVLMVDANLNLPSLEASCQMAAESECPVWFEPVSVAKSQRITSVFKYVTFASPNEDELIAMANALSGGNVFLPLKHNHSKDNLSTVSLFHVLKPAIWVLLEKGIKLVVVTIGSDGVFLCCKGGPNCFRIPPEKTKHTGFSGQLYRTMMQKCPPNRYSDVSKHDRNSHLFAMHFPSLPASVVRVTGAGDCLVGGTLASICAGLDIMQSVAVGISAAKAAVEAEANVPSAFSVGAIADDAKSVYSAARVLFHQSMV</sequence>
<comment type="caution">
    <text evidence="1">The sequence shown here is derived from an EMBL/GenBank/DDBJ whole genome shotgun (WGS) entry which is preliminary data.</text>
</comment>
<dbReference type="EMBL" id="CM039426">
    <property type="protein sequence ID" value="KAI4358009.1"/>
    <property type="molecule type" value="Genomic_DNA"/>
</dbReference>
<protein>
    <submittedName>
        <fullName evidence="1">Uncharacterized protein</fullName>
    </submittedName>
</protein>
<reference evidence="1 2" key="1">
    <citation type="journal article" date="2022" name="DNA Res.">
        <title>Chromosomal-level genome assembly of the orchid tree Bauhinia variegata (Leguminosae; Cercidoideae) supports the allotetraploid origin hypothesis of Bauhinia.</title>
        <authorList>
            <person name="Zhong Y."/>
            <person name="Chen Y."/>
            <person name="Zheng D."/>
            <person name="Pang J."/>
            <person name="Liu Y."/>
            <person name="Luo S."/>
            <person name="Meng S."/>
            <person name="Qian L."/>
            <person name="Wei D."/>
            <person name="Dai S."/>
            <person name="Zhou R."/>
        </authorList>
    </citation>
    <scope>NUCLEOTIDE SEQUENCE [LARGE SCALE GENOMIC DNA]</scope>
    <source>
        <strain evidence="1">BV-YZ2020</strain>
    </source>
</reference>
<evidence type="ECO:0000313" key="2">
    <source>
        <dbReference type="Proteomes" id="UP000828941"/>
    </source>
</evidence>
<evidence type="ECO:0000313" key="1">
    <source>
        <dbReference type="EMBL" id="KAI4358009.1"/>
    </source>
</evidence>
<proteinExistence type="predicted"/>
<name>A0ACB9QDJ8_BAUVA</name>
<dbReference type="Proteomes" id="UP000828941">
    <property type="component" value="Chromosome 1"/>
</dbReference>